<name>A0ABS5PMD1_9FIRM</name>
<sequence>MAVQVNVEKLKHAEQIFFNLYPDGFESEEMKAIAKKHKVEKMRQFVEEHFYEKAFEKSDQIFEDYVKLIARSSLVSVFEKAKFRDAAKVMSATEKEMMVNGMKAFLYGDQAAGFEMQIEVLERYKLAKWPILTVLGLYQFPAVEVLVKPTTVKGILKYFEVTGFQYTSKPTYAFYNQYRELINDIKAQAHPMLMVDNADFCGFLMMTMTL</sequence>
<organism evidence="1 2">
    <name type="scientific">Fusibacter paucivorans</name>
    <dbReference type="NCBI Taxonomy" id="76009"/>
    <lineage>
        <taxon>Bacteria</taxon>
        <taxon>Bacillati</taxon>
        <taxon>Bacillota</taxon>
        <taxon>Clostridia</taxon>
        <taxon>Eubacteriales</taxon>
        <taxon>Eubacteriales Family XII. Incertae Sedis</taxon>
        <taxon>Fusibacter</taxon>
    </lineage>
</organism>
<dbReference type="EMBL" id="JAHBCL010000009">
    <property type="protein sequence ID" value="MBS7526350.1"/>
    <property type="molecule type" value="Genomic_DNA"/>
</dbReference>
<dbReference type="RefSeq" id="WP_213236182.1">
    <property type="nucleotide sequence ID" value="NZ_JAHBCL010000009.1"/>
</dbReference>
<proteinExistence type="predicted"/>
<keyword evidence="2" id="KW-1185">Reference proteome</keyword>
<reference evidence="1 2" key="1">
    <citation type="submission" date="2021-05" db="EMBL/GenBank/DDBJ databases">
        <title>Fusibacter ferrireducens sp. nov., an anaerobic, sulfur- and Fe-reducing bacterium isolated from the mangrove sediment.</title>
        <authorList>
            <person name="Qiu D."/>
        </authorList>
    </citation>
    <scope>NUCLEOTIDE SEQUENCE [LARGE SCALE GENOMIC DNA]</scope>
    <source>
        <strain evidence="1 2">DSM 12116</strain>
    </source>
</reference>
<accession>A0ABS5PMD1</accession>
<evidence type="ECO:0000313" key="1">
    <source>
        <dbReference type="EMBL" id="MBS7526350.1"/>
    </source>
</evidence>
<dbReference type="Proteomes" id="UP000746471">
    <property type="component" value="Unassembled WGS sequence"/>
</dbReference>
<gene>
    <name evidence="1" type="ORF">KHM83_06650</name>
</gene>
<protein>
    <submittedName>
        <fullName evidence="1">Uncharacterized protein</fullName>
    </submittedName>
</protein>
<evidence type="ECO:0000313" key="2">
    <source>
        <dbReference type="Proteomes" id="UP000746471"/>
    </source>
</evidence>
<comment type="caution">
    <text evidence="1">The sequence shown here is derived from an EMBL/GenBank/DDBJ whole genome shotgun (WGS) entry which is preliminary data.</text>
</comment>